<dbReference type="Proteomes" id="UP000565262">
    <property type="component" value="Unassembled WGS sequence"/>
</dbReference>
<feature type="coiled-coil region" evidence="1">
    <location>
        <begin position="1936"/>
        <end position="1963"/>
    </location>
</feature>
<keyword evidence="1" id="KW-0175">Coiled coil</keyword>
<feature type="compositionally biased region" description="Polar residues" evidence="2">
    <location>
        <begin position="2394"/>
        <end position="2404"/>
    </location>
</feature>
<feature type="compositionally biased region" description="Low complexity" evidence="2">
    <location>
        <begin position="2250"/>
        <end position="2275"/>
    </location>
</feature>
<dbReference type="EMBL" id="JACJFM010000004">
    <property type="protein sequence ID" value="MBB1485891.1"/>
    <property type="molecule type" value="Genomic_DNA"/>
</dbReference>
<evidence type="ECO:0000256" key="2">
    <source>
        <dbReference type="SAM" id="MobiDB-lite"/>
    </source>
</evidence>
<feature type="region of interest" description="Disordered" evidence="2">
    <location>
        <begin position="2249"/>
        <end position="2281"/>
    </location>
</feature>
<keyword evidence="4" id="KW-1185">Reference proteome</keyword>
<accession>A0A839ILX2</accession>
<feature type="region of interest" description="Disordered" evidence="2">
    <location>
        <begin position="2391"/>
        <end position="2428"/>
    </location>
</feature>
<organism evidence="3 4">
    <name type="scientific">Oceanospirillum sediminis</name>
    <dbReference type="NCBI Taxonomy" id="2760088"/>
    <lineage>
        <taxon>Bacteria</taxon>
        <taxon>Pseudomonadati</taxon>
        <taxon>Pseudomonadota</taxon>
        <taxon>Gammaproteobacteria</taxon>
        <taxon>Oceanospirillales</taxon>
        <taxon>Oceanospirillaceae</taxon>
        <taxon>Oceanospirillum</taxon>
    </lineage>
</organism>
<comment type="caution">
    <text evidence="3">The sequence shown here is derived from an EMBL/GenBank/DDBJ whole genome shotgun (WGS) entry which is preliminary data.</text>
</comment>
<evidence type="ECO:0000313" key="3">
    <source>
        <dbReference type="EMBL" id="MBB1485891.1"/>
    </source>
</evidence>
<dbReference type="PANTHER" id="PTHR34491">
    <property type="entry name" value="A-TYPE INCLUSION PROTEIN, PUTATIVE-RELATED"/>
    <property type="match status" value="1"/>
</dbReference>
<dbReference type="PANTHER" id="PTHR34491:SF156">
    <property type="entry name" value="KINESIN MOTOR DOMAIN-CONTAINING PROTEIN"/>
    <property type="match status" value="1"/>
</dbReference>
<proteinExistence type="predicted"/>
<dbReference type="RefSeq" id="WP_182807677.1">
    <property type="nucleotide sequence ID" value="NZ_JACJFM010000004.1"/>
</dbReference>
<evidence type="ECO:0000313" key="4">
    <source>
        <dbReference type="Proteomes" id="UP000565262"/>
    </source>
</evidence>
<sequence length="2428" mass="262546">MSLPVIARTLISNLDSVAKALGEFAGKVGTDIVKSIHATNEIQIASQTLGMSAQKFSEFQFAANSVNVDGKESAAMLTNVTAKIFALADGRDKELAAKLGGLNINFKELTKLSPDRQLINLSRAINNLDNQNEQVFVANAFDKLLPRLLPILDDNGEKYAELVNQARDLNVSISDADAAIIAQSARSLKLWEAAKQGYIDKAALESHSFFKGGFEANTARLDLAFETFFPEHETQRLYDNAKDLAGISNEINVSLDKNGKDDYLTVVDSISKTEVIINNLKNKIDNIDHSINYLQAGVVDGKYDEGLVDKNISAYKKASNAYNRDLQYYKNELNDLKITLSEFEKVSKDRAKEVDAHSDSLDKQGKLIDDNSKALSNQIDVVTQSTSGFYKASTFLGDYNYTLDQSIGYISRNTSELNNFHRILGETKSSVGSGINLLSINPGMNDIRAASYEINEVVKHTNIAAQSFDDIGSRLEVVDNRVGGILNSSKTVSLGFQVRQKEHAEVLEHTSDKVNANSEATGLLNERLESATILIEGFKNQSKELPSYLLDSKAGMDELGDSISNNSIKLEEGEEKAISFSQVLDSTLHDASGQLDGILKNSFDQLDGVFENFWDDFKLDFDDLGQSIEGSFEGMLKSIEQSFSDSLKEMAHEAITRPIVLGIQQAILGDNGNSANTSASGSGTGGLNPISLLSSDGGVSGWLSSTSISDGFASVMGPSNSLSGNVAAVKSGGFTHIQGPSNLSMGVSAIGGYAAGELLFDGEGYSSQLGSIGSMAGNYLGTTYLATMTNLGSFAGPIGAIAGALVGAIAGSMFAESKPEFDFRTRDSGSTDKRKFEDEESGVIAQSAFGELGFDAENTNKLKKTFGGFDKATSFLTGLAAMDNTVAALAQSDAELQAMIDIVQQVNIEADNPKGVLDQISDRYLSALSQTTSRLTRGLSAELVTMTRQEYSVIDDAFFDYSFQQWSVSIENALLEEFLKLDLGKAIPAITSIIQMERIGDAIGGAVTDDLYRALNDGVAEGADLSELTAHLSGAMTALPALESLNSSFDITAIGALEAASNIVEYAGGIQNLLSSQQQYYDLYYSEAEKTAAQQELMAAQFEKLGMALPESKDGFRELVDGLDLTTEKGQKTHVALMALAPAFAEFDEQIQKTRQTFQSISDNVSQSLKPVLSSAETLENTLAKINLSDKTLTDALVFIQGLSTDELASEAEKFGLNPEESAELVNSLVEANNRLRESYRSLHQQIGEMLNPKTSAEKADESLMALGFSNQSVQSVLEELYDLSYEEWEKKAAELGIGVEDFQQHVSDLVAVQSELDAEIKAITDTFKELVSSVKSALEPAETLNGALGKLGLSGKTVTEALNEISSMSAEQLQSMTEGLGLDAKKSATLINLLISANERLRDSYRSISEQMKEVLNPLSSMDKANQALSALGFADQSIHSVLSSLSEMDYESWEAQAKSLGIDLEVFQGYVGDLVAVQSELSSTISGILSGVENTLTPAKTLDEALNELSMTGETVTSSLNQINSMSVEELQTTAENLGLDAGETADLINILINANERLRESYKSLHNQIDELLNPQSMAEKAGTSLVALGFEGLSITDALTELHSQNYDVWETSASELGISFDDFIGHVGNLVDDMQAEVERLDQIRSGYSKIGLDFDAVLGTDASGSDRDSAQSHLDFQQGFADSLGISLDDVGSEFSTGFDQYTQAAYSDLELLDVQRGNLAQKLEQFSDLDGFSAGMSISEFRIALKQAEEDAAAGLISATELGQWAAAAVVMGEMDSVVSQIANLDVSALSELYPQIKDLEDYLTSLNEYYADQLKEIEERYSNQIGLLKQQRDIAIDLKKFVDGIRLSEWDPAGPQEKLIFAEKEFNRLLEAAKGTDEDAIKAAGELQSASNTYLQHLDGYYGRSDTYTDKYTDAMDRLNNLGIELETRSTEEKIEALNQQMLAEQKALKIAAEKEVQWAESQSKALTGIDGLLAGWPAKFEDLFDNAATKIGGEVAGALNKPQKPEINLENDSDVDSIMSRAEAIDILYQSLIADVSHNDLLNAKNILGIRNDQELSDFLSRTNGMGYYDAIGVIKESVNGVPTEDFHSAAVVLGISTFTEVAEIVNGSLDHLLNEKKALLTFSEMMSALKAEGQDSLVDLNGQQLSEQRGLVSLGNQQLSEQRWLASLNSQQLSEQRGLLRLEQEELSWSIQQFEQLTGMNSILGNWPAEFGVLLDKHASQISAIVTSAIPDPVVTTRYTGSSSGNSGTTSDSSSGSSVNTADTSGAGSPDMTEGQAIAIVKQAAATEKWGSVPGYLEAVGVLGISSQADINAIVDGSHAKGLGRVPFNGYRAALHKDEMVLPADISDHIRASMRSATDQHNRTDPEMLRELQQLRAEVASLRAEQSQANQTAQRQRDDQHRATESVARTNRKVVEVV</sequence>
<reference evidence="3 4" key="1">
    <citation type="submission" date="2020-08" db="EMBL/GenBank/DDBJ databases">
        <title>Oceanospirillum sp. nov. isolated from marine sediment.</title>
        <authorList>
            <person name="Ji X."/>
        </authorList>
    </citation>
    <scope>NUCLEOTIDE SEQUENCE [LARGE SCALE GENOMIC DNA]</scope>
    <source>
        <strain evidence="3 4">D5</strain>
    </source>
</reference>
<gene>
    <name evidence="3" type="ORF">H4O21_04595</name>
</gene>
<feature type="compositionally biased region" description="Basic and acidic residues" evidence="2">
    <location>
        <begin position="2405"/>
        <end position="2414"/>
    </location>
</feature>
<name>A0A839ILX2_9GAMM</name>
<protein>
    <submittedName>
        <fullName evidence="3">Uncharacterized protein</fullName>
    </submittedName>
</protein>
<evidence type="ECO:0000256" key="1">
    <source>
        <dbReference type="SAM" id="Coils"/>
    </source>
</evidence>